<reference evidence="2 3" key="1">
    <citation type="submission" date="2020-07" db="EMBL/GenBank/DDBJ databases">
        <title>Genomic Encyclopedia of Type Strains, Phase IV (KMG-IV): sequencing the most valuable type-strain genomes for metagenomic binning, comparative biology and taxonomic classification.</title>
        <authorList>
            <person name="Goeker M."/>
        </authorList>
    </citation>
    <scope>NUCLEOTIDE SEQUENCE [LARGE SCALE GENOMIC DNA]</scope>
    <source>
        <strain evidence="2 3">DSM 45533</strain>
    </source>
</reference>
<dbReference type="Pfam" id="PF01872">
    <property type="entry name" value="RibD_C"/>
    <property type="match status" value="1"/>
</dbReference>
<sequence>MKGTPAMRKLKLQTQVSVDGYMGGPEGQMDFLTYPWDDALSAYTDELGKSVDTIVLGRKLAEGFIPVWESGPEGETQESIDWMNNTPKVVITDSLTESPWKNAVVAGGDLAETINGLKAQPGGDLIAYGGSTLVTSLIAAGLVDDLHLFVNPTAIGTGIPVFPAGVHTPLTMVESRLFECGITVQHLRPRR</sequence>
<protein>
    <submittedName>
        <fullName evidence="2">Dihydrofolate reductase</fullName>
    </submittedName>
</protein>
<gene>
    <name evidence="2" type="ORF">HNR30_007927</name>
</gene>
<organism evidence="2 3">
    <name type="scientific">Nonomuraea soli</name>
    <dbReference type="NCBI Taxonomy" id="1032476"/>
    <lineage>
        <taxon>Bacteria</taxon>
        <taxon>Bacillati</taxon>
        <taxon>Actinomycetota</taxon>
        <taxon>Actinomycetes</taxon>
        <taxon>Streptosporangiales</taxon>
        <taxon>Streptosporangiaceae</taxon>
        <taxon>Nonomuraea</taxon>
    </lineage>
</organism>
<evidence type="ECO:0000259" key="1">
    <source>
        <dbReference type="Pfam" id="PF01872"/>
    </source>
</evidence>
<dbReference type="Gene3D" id="3.40.430.10">
    <property type="entry name" value="Dihydrofolate Reductase, subunit A"/>
    <property type="match status" value="1"/>
</dbReference>
<dbReference type="SUPFAM" id="SSF53597">
    <property type="entry name" value="Dihydrofolate reductase-like"/>
    <property type="match status" value="1"/>
</dbReference>
<comment type="caution">
    <text evidence="2">The sequence shown here is derived from an EMBL/GenBank/DDBJ whole genome shotgun (WGS) entry which is preliminary data.</text>
</comment>
<name>A0A7W0CSK0_9ACTN</name>
<dbReference type="GO" id="GO:0009231">
    <property type="term" value="P:riboflavin biosynthetic process"/>
    <property type="evidence" value="ECO:0007669"/>
    <property type="project" value="InterPro"/>
</dbReference>
<proteinExistence type="predicted"/>
<dbReference type="InterPro" id="IPR024072">
    <property type="entry name" value="DHFR-like_dom_sf"/>
</dbReference>
<evidence type="ECO:0000313" key="2">
    <source>
        <dbReference type="EMBL" id="MBA2896536.1"/>
    </source>
</evidence>
<dbReference type="EMBL" id="JACDUR010000009">
    <property type="protein sequence ID" value="MBA2896536.1"/>
    <property type="molecule type" value="Genomic_DNA"/>
</dbReference>
<evidence type="ECO:0000313" key="3">
    <source>
        <dbReference type="Proteomes" id="UP000530928"/>
    </source>
</evidence>
<dbReference type="RefSeq" id="WP_246380120.1">
    <property type="nucleotide sequence ID" value="NZ_BAABAM010000004.1"/>
</dbReference>
<dbReference type="AlphaFoldDB" id="A0A7W0CSK0"/>
<dbReference type="InterPro" id="IPR002734">
    <property type="entry name" value="RibDG_C"/>
</dbReference>
<dbReference type="Proteomes" id="UP000530928">
    <property type="component" value="Unassembled WGS sequence"/>
</dbReference>
<feature type="domain" description="Bacterial bifunctional deaminase-reductase C-terminal" evidence="1">
    <location>
        <begin position="9"/>
        <end position="182"/>
    </location>
</feature>
<dbReference type="InterPro" id="IPR050765">
    <property type="entry name" value="Riboflavin_Biosynth_HTPR"/>
</dbReference>
<dbReference type="PANTHER" id="PTHR38011">
    <property type="entry name" value="DIHYDROFOLATE REDUCTASE FAMILY PROTEIN (AFU_ORTHOLOGUE AFUA_8G06820)"/>
    <property type="match status" value="1"/>
</dbReference>
<dbReference type="PANTHER" id="PTHR38011:SF11">
    <property type="entry name" value="2,5-DIAMINO-6-RIBOSYLAMINO-4(3H)-PYRIMIDINONE 5'-PHOSPHATE REDUCTASE"/>
    <property type="match status" value="1"/>
</dbReference>
<accession>A0A7W0CSK0</accession>
<dbReference type="GO" id="GO:0008703">
    <property type="term" value="F:5-amino-6-(5-phosphoribosylamino)uracil reductase activity"/>
    <property type="evidence" value="ECO:0007669"/>
    <property type="project" value="InterPro"/>
</dbReference>
<keyword evidence="3" id="KW-1185">Reference proteome</keyword>